<evidence type="ECO:0000256" key="1">
    <source>
        <dbReference type="SAM" id="SignalP"/>
    </source>
</evidence>
<evidence type="ECO:0008006" key="4">
    <source>
        <dbReference type="Google" id="ProtNLM"/>
    </source>
</evidence>
<dbReference type="STRING" id="516051.VC82_724"/>
<keyword evidence="1" id="KW-0732">Signal</keyword>
<dbReference type="AlphaFoldDB" id="A0A0D5YRA2"/>
<dbReference type="RefSeq" id="WP_045801156.1">
    <property type="nucleotide sequence ID" value="NZ_CP011071.1"/>
</dbReference>
<dbReference type="PATRIC" id="fig|516051.4.peg.753"/>
<dbReference type="KEGG" id="mlt:VC82_724"/>
<reference evidence="2 3" key="1">
    <citation type="submission" date="2015-03" db="EMBL/GenBank/DDBJ databases">
        <title>Complete genome sequence of Muricauda lutaonensis CC-HSB-11T, isolated from a coastal hot spring.</title>
        <authorList>
            <person name="Kim K.M."/>
        </authorList>
    </citation>
    <scope>NUCLEOTIDE SEQUENCE [LARGE SCALE GENOMIC DNA]</scope>
    <source>
        <strain evidence="2 3">CC-HSB-11</strain>
    </source>
</reference>
<dbReference type="Proteomes" id="UP000032726">
    <property type="component" value="Chromosome"/>
</dbReference>
<name>A0A0D5YRA2_9FLAO</name>
<evidence type="ECO:0000313" key="2">
    <source>
        <dbReference type="EMBL" id="AKA34386.1"/>
    </source>
</evidence>
<accession>A0A0D5YRA2</accession>
<evidence type="ECO:0000313" key="3">
    <source>
        <dbReference type="Proteomes" id="UP000032726"/>
    </source>
</evidence>
<sequence length="586" mass="66667">MKKLINSLLYASLFMVALSFTSCQEEFEEVGGDQQETLMAGSNTADLIVKTSTNDGSFDNIVDGASCIAVKFPYTVEVGGIQITIDSREDLHLIEEIFDEFDDDEDILEFLFPITITHGDFTEVVIENKAQLRELAEECREGGEDDDIECIDFVYPITLFTFDINEQQTGTVVIESDKDMRRFFEGLGENDLIGIDFPVTLKKYDGTEIVVDSNAELAMALEAAKDECDEDDDDDYNDDDFDEERFDFCLTQCPWQVREVVRDEVALTDQYLEYLMNFTEDGKVTVIDRAGNVLNGVWSVRFTDRGPLLTLEFDILVDFNLEWLVYEVGEHTIKLHAEGGNKIIMKQLCDDDETDPNSLREILKECEWVIKKVKNQGEEIDRLLGYEFKFMAEGVVTLSNGENTSEGSWEIGYNSEEVISLLITFGDEPAVNFEWPLRDLANDRLKFEVDEIGYELVLQRVCDDNANDGDVVEIRNIFKEGDWTVALYKEGEVDTTTDFAGFTFNFTMNHLVVATLGDMGTATPGLWRVLRNHDNMLKCYLNFGGDHDPLSELTDDWYFESVTDTRIELQSESGDGTLETLVFERL</sequence>
<feature type="signal peptide" evidence="1">
    <location>
        <begin position="1"/>
        <end position="19"/>
    </location>
</feature>
<dbReference type="PROSITE" id="PS51257">
    <property type="entry name" value="PROKAR_LIPOPROTEIN"/>
    <property type="match status" value="1"/>
</dbReference>
<dbReference type="EMBL" id="CP011071">
    <property type="protein sequence ID" value="AKA34386.1"/>
    <property type="molecule type" value="Genomic_DNA"/>
</dbReference>
<organism evidence="2 3">
    <name type="scientific">Flagellimonas lutaonensis</name>
    <dbReference type="NCBI Taxonomy" id="516051"/>
    <lineage>
        <taxon>Bacteria</taxon>
        <taxon>Pseudomonadati</taxon>
        <taxon>Bacteroidota</taxon>
        <taxon>Flavobacteriia</taxon>
        <taxon>Flavobacteriales</taxon>
        <taxon>Flavobacteriaceae</taxon>
        <taxon>Flagellimonas</taxon>
    </lineage>
</organism>
<feature type="chain" id="PRO_5002300282" description="Lipocalin-like domain-containing protein" evidence="1">
    <location>
        <begin position="20"/>
        <end position="586"/>
    </location>
</feature>
<protein>
    <recommendedName>
        <fullName evidence="4">Lipocalin-like domain-containing protein</fullName>
    </recommendedName>
</protein>
<keyword evidence="3" id="KW-1185">Reference proteome</keyword>
<dbReference type="OrthoDB" id="832379at2"/>
<dbReference type="HOGENOM" id="CLU_021246_0_0_10"/>
<gene>
    <name evidence="2" type="ORF">VC82_724</name>
</gene>
<proteinExistence type="predicted"/>